<sequence>MQNQLLRGLIFIILVFLVTSDLKDFFSALATSSSLGAFLRQSTSAAQQQSSSSHQERMRRHAPGGPGRREGASTPGKEEGSDDENIISVLKFKSSPKLSSGEGEDGTRIAHSDHSDFNDNDALDPVKRLNNRGQSAYAKRKAMKLTAEEKKELLAMKTQLTAVMQEWCLPKLVCELHASVSERGSLTEAEKGLLSLIRETSLGTMGEVVSRYHFAAHMGQLISGVEGNGCHNFYPNCPLSGNRVLQMMKKVRIR</sequence>
<feature type="compositionally biased region" description="Basic and acidic residues" evidence="1">
    <location>
        <begin position="67"/>
        <end position="79"/>
    </location>
</feature>
<feature type="signal peptide" evidence="2">
    <location>
        <begin position="1"/>
        <end position="20"/>
    </location>
</feature>
<accession>A0ABP1Q6D7</accession>
<name>A0ABP1Q6D7_9HEXA</name>
<evidence type="ECO:0000313" key="4">
    <source>
        <dbReference type="Proteomes" id="UP001642540"/>
    </source>
</evidence>
<gene>
    <name evidence="3" type="ORF">ODALV1_LOCUS7840</name>
</gene>
<feature type="region of interest" description="Disordered" evidence="1">
    <location>
        <begin position="45"/>
        <end position="122"/>
    </location>
</feature>
<protein>
    <submittedName>
        <fullName evidence="3">Uncharacterized protein</fullName>
    </submittedName>
</protein>
<feature type="compositionally biased region" description="Basic and acidic residues" evidence="1">
    <location>
        <begin position="105"/>
        <end position="117"/>
    </location>
</feature>
<reference evidence="3 4" key="1">
    <citation type="submission" date="2024-08" db="EMBL/GenBank/DDBJ databases">
        <authorList>
            <person name="Cucini C."/>
            <person name="Frati F."/>
        </authorList>
    </citation>
    <scope>NUCLEOTIDE SEQUENCE [LARGE SCALE GENOMIC DNA]</scope>
</reference>
<dbReference type="Proteomes" id="UP001642540">
    <property type="component" value="Unassembled WGS sequence"/>
</dbReference>
<evidence type="ECO:0000256" key="2">
    <source>
        <dbReference type="SAM" id="SignalP"/>
    </source>
</evidence>
<comment type="caution">
    <text evidence="3">The sequence shown here is derived from an EMBL/GenBank/DDBJ whole genome shotgun (WGS) entry which is preliminary data.</text>
</comment>
<keyword evidence="4" id="KW-1185">Reference proteome</keyword>
<dbReference type="EMBL" id="CAXLJM020000024">
    <property type="protein sequence ID" value="CAL8091126.1"/>
    <property type="molecule type" value="Genomic_DNA"/>
</dbReference>
<evidence type="ECO:0000256" key="1">
    <source>
        <dbReference type="SAM" id="MobiDB-lite"/>
    </source>
</evidence>
<organism evidence="3 4">
    <name type="scientific">Orchesella dallaii</name>
    <dbReference type="NCBI Taxonomy" id="48710"/>
    <lineage>
        <taxon>Eukaryota</taxon>
        <taxon>Metazoa</taxon>
        <taxon>Ecdysozoa</taxon>
        <taxon>Arthropoda</taxon>
        <taxon>Hexapoda</taxon>
        <taxon>Collembola</taxon>
        <taxon>Entomobryomorpha</taxon>
        <taxon>Entomobryoidea</taxon>
        <taxon>Orchesellidae</taxon>
        <taxon>Orchesellinae</taxon>
        <taxon>Orchesella</taxon>
    </lineage>
</organism>
<feature type="chain" id="PRO_5046930070" evidence="2">
    <location>
        <begin position="21"/>
        <end position="254"/>
    </location>
</feature>
<keyword evidence="2" id="KW-0732">Signal</keyword>
<proteinExistence type="predicted"/>
<evidence type="ECO:0000313" key="3">
    <source>
        <dbReference type="EMBL" id="CAL8091126.1"/>
    </source>
</evidence>